<organism evidence="1 2">
    <name type="scientific">Artemisia annua</name>
    <name type="common">Sweet wormwood</name>
    <dbReference type="NCBI Taxonomy" id="35608"/>
    <lineage>
        <taxon>Eukaryota</taxon>
        <taxon>Viridiplantae</taxon>
        <taxon>Streptophyta</taxon>
        <taxon>Embryophyta</taxon>
        <taxon>Tracheophyta</taxon>
        <taxon>Spermatophyta</taxon>
        <taxon>Magnoliopsida</taxon>
        <taxon>eudicotyledons</taxon>
        <taxon>Gunneridae</taxon>
        <taxon>Pentapetalae</taxon>
        <taxon>asterids</taxon>
        <taxon>campanulids</taxon>
        <taxon>Asterales</taxon>
        <taxon>Asteraceae</taxon>
        <taxon>Asteroideae</taxon>
        <taxon>Anthemideae</taxon>
        <taxon>Artemisiinae</taxon>
        <taxon>Artemisia</taxon>
    </lineage>
</organism>
<sequence length="53" mass="5718">MGGGSSCLRLGGGVDGWLELYGFEIVVLMGMGDGCYPKFMVGWWNDGMVVGRR</sequence>
<dbReference type="Proteomes" id="UP000245207">
    <property type="component" value="Unassembled WGS sequence"/>
</dbReference>
<accession>A0A2U1KRM4</accession>
<evidence type="ECO:0000313" key="2">
    <source>
        <dbReference type="Proteomes" id="UP000245207"/>
    </source>
</evidence>
<dbReference type="EMBL" id="PKPP01014716">
    <property type="protein sequence ID" value="PWA39353.1"/>
    <property type="molecule type" value="Genomic_DNA"/>
</dbReference>
<comment type="caution">
    <text evidence="1">The sequence shown here is derived from an EMBL/GenBank/DDBJ whole genome shotgun (WGS) entry which is preliminary data.</text>
</comment>
<protein>
    <submittedName>
        <fullName evidence="1">Uncharacterized protein</fullName>
    </submittedName>
</protein>
<proteinExistence type="predicted"/>
<evidence type="ECO:0000313" key="1">
    <source>
        <dbReference type="EMBL" id="PWA39353.1"/>
    </source>
</evidence>
<gene>
    <name evidence="1" type="ORF">CTI12_AA572710</name>
</gene>
<dbReference type="AlphaFoldDB" id="A0A2U1KRM4"/>
<name>A0A2U1KRM4_ARTAN</name>
<reference evidence="1 2" key="1">
    <citation type="journal article" date="2018" name="Mol. Plant">
        <title>The genome of Artemisia annua provides insight into the evolution of Asteraceae family and artemisinin biosynthesis.</title>
        <authorList>
            <person name="Shen Q."/>
            <person name="Zhang L."/>
            <person name="Liao Z."/>
            <person name="Wang S."/>
            <person name="Yan T."/>
            <person name="Shi P."/>
            <person name="Liu M."/>
            <person name="Fu X."/>
            <person name="Pan Q."/>
            <person name="Wang Y."/>
            <person name="Lv Z."/>
            <person name="Lu X."/>
            <person name="Zhang F."/>
            <person name="Jiang W."/>
            <person name="Ma Y."/>
            <person name="Chen M."/>
            <person name="Hao X."/>
            <person name="Li L."/>
            <person name="Tang Y."/>
            <person name="Lv G."/>
            <person name="Zhou Y."/>
            <person name="Sun X."/>
            <person name="Brodelius P.E."/>
            <person name="Rose J.K.C."/>
            <person name="Tang K."/>
        </authorList>
    </citation>
    <scope>NUCLEOTIDE SEQUENCE [LARGE SCALE GENOMIC DNA]</scope>
    <source>
        <strain evidence="2">cv. Huhao1</strain>
        <tissue evidence="1">Leaf</tissue>
    </source>
</reference>
<keyword evidence="2" id="KW-1185">Reference proteome</keyword>